<dbReference type="RefSeq" id="XP_056035043.1">
    <property type="nucleotide sequence ID" value="XM_056180125.1"/>
</dbReference>
<dbReference type="EMBL" id="CP115611">
    <property type="protein sequence ID" value="WBW70800.1"/>
    <property type="molecule type" value="Genomic_DNA"/>
</dbReference>
<dbReference type="Proteomes" id="UP001212411">
    <property type="component" value="Chromosome 1"/>
</dbReference>
<evidence type="ECO:0000259" key="4">
    <source>
        <dbReference type="SMART" id="SM00322"/>
    </source>
</evidence>
<dbReference type="InterPro" id="IPR004087">
    <property type="entry name" value="KH_dom"/>
</dbReference>
<accession>A0AAE9W638</accession>
<reference evidence="5 6" key="1">
    <citation type="journal article" date="2023" name="G3 (Bethesda)">
        <title>A high-quality reference genome for the fission yeast Schizosaccharomyces osmophilus.</title>
        <authorList>
            <person name="Jia G.S."/>
            <person name="Zhang W.C."/>
            <person name="Liang Y."/>
            <person name="Liu X.H."/>
            <person name="Rhind N."/>
            <person name="Pidoux A."/>
            <person name="Brysch-Herzberg M."/>
            <person name="Du L.L."/>
        </authorList>
    </citation>
    <scope>NUCLEOTIDE SEQUENCE [LARGE SCALE GENOMIC DNA]</scope>
    <source>
        <strain evidence="5 6">CBS 15793</strain>
    </source>
</reference>
<feature type="domain" description="K Homology" evidence="4">
    <location>
        <begin position="182"/>
        <end position="253"/>
    </location>
</feature>
<dbReference type="GeneID" id="80874814"/>
<dbReference type="SMART" id="SM00322">
    <property type="entry name" value="KH"/>
    <property type="match status" value="3"/>
</dbReference>
<name>A0AAE9W638_9SCHI</name>
<sequence length="406" mass="44770">MSKSDAVSRLLAEISAQQSQKQVVPELPYPTSSGIINLNDPNPSLGTFVRLYDPAFSSQVYQDPSPGTAPVNPSTYHPPNPSSSLKTSYSFPVKSCYVGMLIGKRGEKLQKMESATKTRVQFMPETPSKPGERTAIITGQTENIDMCRREISQKIKDYQDVLTSTAFPALAYATGSNPNPTYETPDPFVIPEHHIGLVIGKGGEKIRDLQEATETKIIINTDTDLMNPLRPVSFQGSPDRVSRAKSIIQDIVVQEQLKINSLSTTFNPNKVHTDVMAVPRESVGMIIGRGGETVREIYAKTMCQLKISPDGGPSVPEREITFIGTPSSVELAKWDVLDRLERAGVPLRRLAHPPIHPAASLPQTMPPTNVSAMPMPMPEPYPAPYGDYENYMKSWQQYPSNPMYPK</sequence>
<organism evidence="5 6">
    <name type="scientific">Schizosaccharomyces osmophilus</name>
    <dbReference type="NCBI Taxonomy" id="2545709"/>
    <lineage>
        <taxon>Eukaryota</taxon>
        <taxon>Fungi</taxon>
        <taxon>Dikarya</taxon>
        <taxon>Ascomycota</taxon>
        <taxon>Taphrinomycotina</taxon>
        <taxon>Schizosaccharomycetes</taxon>
        <taxon>Schizosaccharomycetales</taxon>
        <taxon>Schizosaccharomycetaceae</taxon>
        <taxon>Schizosaccharomyces</taxon>
    </lineage>
</organism>
<keyword evidence="6" id="KW-1185">Reference proteome</keyword>
<dbReference type="InterPro" id="IPR004088">
    <property type="entry name" value="KH_dom_type_1"/>
</dbReference>
<dbReference type="PROSITE" id="PS50084">
    <property type="entry name" value="KH_TYPE_1"/>
    <property type="match status" value="3"/>
</dbReference>
<feature type="domain" description="K Homology" evidence="4">
    <location>
        <begin position="270"/>
        <end position="341"/>
    </location>
</feature>
<dbReference type="SUPFAM" id="SSF54791">
    <property type="entry name" value="Eukaryotic type KH-domain (KH-domain type I)"/>
    <property type="match status" value="3"/>
</dbReference>
<dbReference type="Pfam" id="PF00013">
    <property type="entry name" value="KH_1"/>
    <property type="match status" value="3"/>
</dbReference>
<dbReference type="Gene3D" id="3.30.1370.10">
    <property type="entry name" value="K Homology domain, type 1"/>
    <property type="match status" value="3"/>
</dbReference>
<dbReference type="PANTHER" id="PTHR10288">
    <property type="entry name" value="KH DOMAIN CONTAINING RNA BINDING PROTEIN"/>
    <property type="match status" value="1"/>
</dbReference>
<dbReference type="GO" id="GO:0003723">
    <property type="term" value="F:RNA binding"/>
    <property type="evidence" value="ECO:0007669"/>
    <property type="project" value="UniProtKB-UniRule"/>
</dbReference>
<protein>
    <submittedName>
        <fullName evidence="5">KH domain RNA-binding protein</fullName>
    </submittedName>
</protein>
<keyword evidence="2" id="KW-0694">RNA-binding</keyword>
<keyword evidence="1" id="KW-0677">Repeat</keyword>
<feature type="region of interest" description="Disordered" evidence="3">
    <location>
        <begin position="59"/>
        <end position="86"/>
    </location>
</feature>
<dbReference type="CDD" id="cd00105">
    <property type="entry name" value="KH-I"/>
    <property type="match status" value="2"/>
</dbReference>
<evidence type="ECO:0000313" key="5">
    <source>
        <dbReference type="EMBL" id="WBW70800.1"/>
    </source>
</evidence>
<evidence type="ECO:0000256" key="1">
    <source>
        <dbReference type="ARBA" id="ARBA00022737"/>
    </source>
</evidence>
<proteinExistence type="predicted"/>
<dbReference type="AlphaFoldDB" id="A0AAE9W638"/>
<gene>
    <name evidence="5" type="ORF">SOMG_01332</name>
</gene>
<feature type="domain" description="K Homology" evidence="4">
    <location>
        <begin position="85"/>
        <end position="156"/>
    </location>
</feature>
<dbReference type="KEGG" id="som:SOMG_01332"/>
<dbReference type="InterPro" id="IPR036612">
    <property type="entry name" value="KH_dom_type_1_sf"/>
</dbReference>
<evidence type="ECO:0000313" key="6">
    <source>
        <dbReference type="Proteomes" id="UP001212411"/>
    </source>
</evidence>
<evidence type="ECO:0000256" key="3">
    <source>
        <dbReference type="SAM" id="MobiDB-lite"/>
    </source>
</evidence>
<evidence type="ECO:0000256" key="2">
    <source>
        <dbReference type="PROSITE-ProRule" id="PRU00117"/>
    </source>
</evidence>